<evidence type="ECO:0000256" key="1">
    <source>
        <dbReference type="SAM" id="MobiDB-lite"/>
    </source>
</evidence>
<feature type="region of interest" description="Disordered" evidence="1">
    <location>
        <begin position="1"/>
        <end position="38"/>
    </location>
</feature>
<sequence length="201" mass="22237">MGSNGAGYWGRNATGRNTCKNKGRGQDASNQSKSPKDVRRLGFKEEKAATRWSIQFVTCLPFCGGVCLRDLGFPRCRCLGAFGLVFAFAFSDVAYVAGESFGIGNGVNVDVAVALEVEVGMGIRSWLRIYWPGGWAIKVRECYHRYRKFVCGQLAEWAGTVGWDWVRLVFGGIRQDGNEDEQRMLCGLPVESFAEGWPKSV</sequence>
<reference evidence="2" key="1">
    <citation type="journal article" date="2003" name="Genome Biol.">
        <title>An integrated gene annotation and transcriptional profiling approach towards the full gene content of the Drosophila genome.</title>
        <authorList>
            <person name="Hild M."/>
            <person name="Beckmann B."/>
            <person name="Haas S.A."/>
            <person name="Koch B."/>
            <person name="Solovyev V."/>
            <person name="Busold C."/>
            <person name="Fellenberg K."/>
            <person name="Boutros M."/>
            <person name="Vingron M."/>
            <person name="Sauer F."/>
            <person name="Hoheisel J.D."/>
            <person name="Paro R."/>
        </authorList>
    </citation>
    <scope>NUCLEOTIDE SEQUENCE</scope>
</reference>
<gene>
    <name evidence="2" type="ORF">HDC07362</name>
</gene>
<name>Q6IG38_DROME</name>
<dbReference type="AlphaFoldDB" id="Q6IG38"/>
<accession>Q6IG38</accession>
<dbReference type="EMBL" id="BK003928">
    <property type="protein sequence ID" value="DAA02626.1"/>
    <property type="molecule type" value="Genomic_DNA"/>
</dbReference>
<proteinExistence type="predicted"/>
<protein>
    <submittedName>
        <fullName evidence="2">HDC07362</fullName>
    </submittedName>
</protein>
<evidence type="ECO:0000313" key="2">
    <source>
        <dbReference type="EMBL" id="DAA02626.1"/>
    </source>
</evidence>
<organism evidence="2">
    <name type="scientific">Drosophila melanogaster</name>
    <name type="common">Fruit fly</name>
    <dbReference type="NCBI Taxonomy" id="7227"/>
    <lineage>
        <taxon>Eukaryota</taxon>
        <taxon>Metazoa</taxon>
        <taxon>Ecdysozoa</taxon>
        <taxon>Arthropoda</taxon>
        <taxon>Hexapoda</taxon>
        <taxon>Insecta</taxon>
        <taxon>Pterygota</taxon>
        <taxon>Neoptera</taxon>
        <taxon>Endopterygota</taxon>
        <taxon>Diptera</taxon>
        <taxon>Brachycera</taxon>
        <taxon>Muscomorpha</taxon>
        <taxon>Ephydroidea</taxon>
        <taxon>Drosophilidae</taxon>
        <taxon>Drosophila</taxon>
        <taxon>Sophophora</taxon>
    </lineage>
</organism>